<feature type="region of interest" description="Disordered" evidence="8">
    <location>
        <begin position="791"/>
        <end position="813"/>
    </location>
</feature>
<comment type="subcellular location">
    <subcellularLocation>
        <location evidence="1 7">Cell outer membrane</location>
        <topology evidence="1 7">Multi-pass membrane protein</topology>
    </subcellularLocation>
</comment>
<feature type="domain" description="Outer membrane protein beta-barrel" evidence="10">
    <location>
        <begin position="381"/>
        <end position="787"/>
    </location>
</feature>
<dbReference type="PANTHER" id="PTHR40980">
    <property type="entry name" value="PLUG DOMAIN-CONTAINING PROTEIN"/>
    <property type="match status" value="1"/>
</dbReference>
<dbReference type="EMBL" id="JADHEC010000014">
    <property type="protein sequence ID" value="MBF2708516.1"/>
    <property type="molecule type" value="Genomic_DNA"/>
</dbReference>
<dbReference type="InterPro" id="IPR037066">
    <property type="entry name" value="Plug_dom_sf"/>
</dbReference>
<dbReference type="PROSITE" id="PS52016">
    <property type="entry name" value="TONB_DEPENDENT_REC_3"/>
    <property type="match status" value="1"/>
</dbReference>
<proteinExistence type="inferred from homology"/>
<evidence type="ECO:0000256" key="8">
    <source>
        <dbReference type="SAM" id="MobiDB-lite"/>
    </source>
</evidence>
<feature type="compositionally biased region" description="Basic and acidic residues" evidence="8">
    <location>
        <begin position="792"/>
        <end position="805"/>
    </location>
</feature>
<dbReference type="Pfam" id="PF07715">
    <property type="entry name" value="Plug"/>
    <property type="match status" value="1"/>
</dbReference>
<dbReference type="SUPFAM" id="SSF49464">
    <property type="entry name" value="Carboxypeptidase regulatory domain-like"/>
    <property type="match status" value="1"/>
</dbReference>
<keyword evidence="6 7" id="KW-0998">Cell outer membrane</keyword>
<keyword evidence="3 7" id="KW-1134">Transmembrane beta strand</keyword>
<evidence type="ECO:0000256" key="4">
    <source>
        <dbReference type="ARBA" id="ARBA00022692"/>
    </source>
</evidence>
<dbReference type="InterPro" id="IPR012910">
    <property type="entry name" value="Plug_dom"/>
</dbReference>
<dbReference type="InterPro" id="IPR041700">
    <property type="entry name" value="OMP_b-brl_3"/>
</dbReference>
<protein>
    <submittedName>
        <fullName evidence="11">TonB-dependent receptor</fullName>
    </submittedName>
</protein>
<evidence type="ECO:0000256" key="7">
    <source>
        <dbReference type="PROSITE-ProRule" id="PRU01360"/>
    </source>
</evidence>
<dbReference type="PANTHER" id="PTHR40980:SF4">
    <property type="entry name" value="TONB-DEPENDENT RECEPTOR-LIKE BETA-BARREL DOMAIN-CONTAINING PROTEIN"/>
    <property type="match status" value="1"/>
</dbReference>
<keyword evidence="12" id="KW-1185">Reference proteome</keyword>
<keyword evidence="5 7" id="KW-0472">Membrane</keyword>
<evidence type="ECO:0000256" key="3">
    <source>
        <dbReference type="ARBA" id="ARBA00022452"/>
    </source>
</evidence>
<dbReference type="Gene3D" id="2.40.170.20">
    <property type="entry name" value="TonB-dependent receptor, beta-barrel domain"/>
    <property type="match status" value="1"/>
</dbReference>
<keyword evidence="11" id="KW-0675">Receptor</keyword>
<dbReference type="InterPro" id="IPR008969">
    <property type="entry name" value="CarboxyPept-like_regulatory"/>
</dbReference>
<accession>A0A930U860</accession>
<dbReference type="RefSeq" id="WP_194311771.1">
    <property type="nucleotide sequence ID" value="NZ_JADHEC010000014.1"/>
</dbReference>
<dbReference type="Gene3D" id="2.60.40.1120">
    <property type="entry name" value="Carboxypeptidase-like, regulatory domain"/>
    <property type="match status" value="1"/>
</dbReference>
<evidence type="ECO:0000313" key="12">
    <source>
        <dbReference type="Proteomes" id="UP000646211"/>
    </source>
</evidence>
<dbReference type="InterPro" id="IPR039426">
    <property type="entry name" value="TonB-dep_rcpt-like"/>
</dbReference>
<evidence type="ECO:0000256" key="1">
    <source>
        <dbReference type="ARBA" id="ARBA00004571"/>
    </source>
</evidence>
<organism evidence="11 12">
    <name type="scientific">Flavobacterium soyangense</name>
    <dbReference type="NCBI Taxonomy" id="2023265"/>
    <lineage>
        <taxon>Bacteria</taxon>
        <taxon>Pseudomonadati</taxon>
        <taxon>Bacteroidota</taxon>
        <taxon>Flavobacteriia</taxon>
        <taxon>Flavobacteriales</taxon>
        <taxon>Flavobacteriaceae</taxon>
        <taxon>Flavobacterium</taxon>
    </lineage>
</organism>
<comment type="caution">
    <text evidence="11">The sequence shown here is derived from an EMBL/GenBank/DDBJ whole genome shotgun (WGS) entry which is preliminary data.</text>
</comment>
<dbReference type="Gene3D" id="2.170.130.10">
    <property type="entry name" value="TonB-dependent receptor, plug domain"/>
    <property type="match status" value="1"/>
</dbReference>
<dbReference type="Proteomes" id="UP000646211">
    <property type="component" value="Unassembled WGS sequence"/>
</dbReference>
<evidence type="ECO:0000259" key="10">
    <source>
        <dbReference type="Pfam" id="PF14905"/>
    </source>
</evidence>
<evidence type="ECO:0000256" key="2">
    <source>
        <dbReference type="ARBA" id="ARBA00022448"/>
    </source>
</evidence>
<dbReference type="Pfam" id="PF13715">
    <property type="entry name" value="CarbopepD_reg_2"/>
    <property type="match status" value="1"/>
</dbReference>
<reference evidence="11" key="1">
    <citation type="submission" date="2020-11" db="EMBL/GenBank/DDBJ databases">
        <title>Genome of Flavobacterium soyangense.</title>
        <authorList>
            <person name="Liu Q."/>
            <person name="Xin Y.-H."/>
        </authorList>
    </citation>
    <scope>NUCLEOTIDE SEQUENCE</scope>
    <source>
        <strain evidence="11">CGMCC 1.13493</strain>
    </source>
</reference>
<evidence type="ECO:0000259" key="9">
    <source>
        <dbReference type="Pfam" id="PF07715"/>
    </source>
</evidence>
<keyword evidence="4 7" id="KW-0812">Transmembrane</keyword>
<gene>
    <name evidence="11" type="ORF">IR213_07920</name>
</gene>
<sequence length="813" mass="92437">MKHLKFIMILVLLLISTLNYSQERPQAAKIKIKGTVIEKISKLPLEYATVTFTNPKFPKATTGGITNPKGEFDIDVTPGIYNIKIEFISFKPTLFTQRKLQESTNLGQISLEEDAKQLNEVVVRSETTSVQIKLDKKVYSIGNDLMVKGGTVSDVLDNIPSVSVDSEGIVSLRGNESVTIFIDGKPSNAINIAEALRLIPADAIDKVEVITNPSARYDAEGGAGILNIILKKGKNLGFNGTFIAATGYPENNSLSGTLNYKAKKYNLFTNQGYANRSNPGNVMVETNYLNPNPNSPEYILETRKNKSMDKSYNGNLGLELYLNETTTWTNSINYRNSNENNIDNVSFDKQFANSLDHYIQKRVNNEDSKGEDVEYKSSLQKKFKKDGHKLDIDFQISNNNDKETANIADSESGNDFTKNIQKRNKELLQADYVLPIGKGGQFEAGYRGNFSNQITDVTVYNGTVINTDFTNKLEYIEKVNAFYSQYGLKVNKFSYLFGLRWEDTNVDVNQYTTNDYNHKKYNDFFPSAFLTYQVSEKSSLSLNYSRRINRPRGRMINPFSNYSSNINIFQGNPDLNPAMTDAVDFGFLKKWNKFMLSTSLYTNKTTDVFMFVRLESGDYVNGVPVIISTPINLATEFRTGFEFNLNYTAYKWWRLNSNFNFFNIDTKGDYTYTDYKNQVITQNFNKNTSSWSAKLTSKVTLPNKIDWQTNINYNGDQKTAQGKILGIFAMNLGFSKDVMKEKATVAFNINDVFNSRKRKMETLIPGVIESYGEMQFQQRKFTLSFTYRFNKQKTDKEKQPKRETDNGGEDFQG</sequence>
<evidence type="ECO:0000313" key="11">
    <source>
        <dbReference type="EMBL" id="MBF2708516.1"/>
    </source>
</evidence>
<evidence type="ECO:0000256" key="6">
    <source>
        <dbReference type="ARBA" id="ARBA00023237"/>
    </source>
</evidence>
<dbReference type="Pfam" id="PF14905">
    <property type="entry name" value="OMP_b-brl_3"/>
    <property type="match status" value="1"/>
</dbReference>
<evidence type="ECO:0000256" key="5">
    <source>
        <dbReference type="ARBA" id="ARBA00023136"/>
    </source>
</evidence>
<dbReference type="GO" id="GO:0009279">
    <property type="term" value="C:cell outer membrane"/>
    <property type="evidence" value="ECO:0007669"/>
    <property type="project" value="UniProtKB-SubCell"/>
</dbReference>
<feature type="domain" description="TonB-dependent receptor plug" evidence="9">
    <location>
        <begin position="149"/>
        <end position="225"/>
    </location>
</feature>
<name>A0A930U860_9FLAO</name>
<dbReference type="SUPFAM" id="SSF56935">
    <property type="entry name" value="Porins"/>
    <property type="match status" value="1"/>
</dbReference>
<comment type="similarity">
    <text evidence="7">Belongs to the TonB-dependent receptor family.</text>
</comment>
<dbReference type="InterPro" id="IPR036942">
    <property type="entry name" value="Beta-barrel_TonB_sf"/>
</dbReference>
<dbReference type="AlphaFoldDB" id="A0A930U860"/>
<keyword evidence="2 7" id="KW-0813">Transport</keyword>